<dbReference type="Gene3D" id="1.10.8.500">
    <property type="entry name" value="HAMP domain in histidine kinase"/>
    <property type="match status" value="1"/>
</dbReference>
<dbReference type="PROSITE" id="PS50885">
    <property type="entry name" value="HAMP"/>
    <property type="match status" value="1"/>
</dbReference>
<evidence type="ECO:0000259" key="2">
    <source>
        <dbReference type="PROSITE" id="PS50885"/>
    </source>
</evidence>
<reference evidence="3 4" key="1">
    <citation type="submission" date="2018-06" db="EMBL/GenBank/DDBJ databases">
        <title>Comparative genomics of rhizobia nodulating Arachis hypogaea in China.</title>
        <authorList>
            <person name="Li Y."/>
        </authorList>
    </citation>
    <scope>NUCLEOTIDE SEQUENCE [LARGE SCALE GENOMIC DNA]</scope>
    <source>
        <strain evidence="3 4">CCBAU 51658</strain>
    </source>
</reference>
<sequence>MRGSVLAPLSDIAQATDRITTGDIRSQVPHLARYDEIGRLARAVQNFRDAVAQIFELDERQLPQDLQSPRHDSGRIDAGGNPPAPGQERLVRW</sequence>
<feature type="compositionally biased region" description="Basic and acidic residues" evidence="1">
    <location>
        <begin position="61"/>
        <end position="75"/>
    </location>
</feature>
<evidence type="ECO:0000313" key="3">
    <source>
        <dbReference type="EMBL" id="QOZ63780.1"/>
    </source>
</evidence>
<dbReference type="SMART" id="SM00304">
    <property type="entry name" value="HAMP"/>
    <property type="match status" value="1"/>
</dbReference>
<feature type="region of interest" description="Disordered" evidence="1">
    <location>
        <begin position="61"/>
        <end position="93"/>
    </location>
</feature>
<feature type="domain" description="HAMP" evidence="2">
    <location>
        <begin position="3"/>
        <end position="56"/>
    </location>
</feature>
<dbReference type="EMBL" id="CP030057">
    <property type="protein sequence ID" value="QOZ63780.1"/>
    <property type="molecule type" value="Genomic_DNA"/>
</dbReference>
<organism evidence="3 4">
    <name type="scientific">Bradyrhizobium guangdongense</name>
    <dbReference type="NCBI Taxonomy" id="1325090"/>
    <lineage>
        <taxon>Bacteria</taxon>
        <taxon>Pseudomonadati</taxon>
        <taxon>Pseudomonadota</taxon>
        <taxon>Alphaproteobacteria</taxon>
        <taxon>Hyphomicrobiales</taxon>
        <taxon>Nitrobacteraceae</taxon>
        <taxon>Bradyrhizobium</taxon>
    </lineage>
</organism>
<gene>
    <name evidence="3" type="ORF">XH86_15770</name>
</gene>
<dbReference type="CDD" id="cd06225">
    <property type="entry name" value="HAMP"/>
    <property type="match status" value="1"/>
</dbReference>
<protein>
    <recommendedName>
        <fullName evidence="2">HAMP domain-containing protein</fullName>
    </recommendedName>
</protein>
<keyword evidence="4" id="KW-1185">Reference proteome</keyword>
<dbReference type="Pfam" id="PF00672">
    <property type="entry name" value="HAMP"/>
    <property type="match status" value="1"/>
</dbReference>
<name>A0ABX6UQZ8_9BRAD</name>
<proteinExistence type="predicted"/>
<dbReference type="RefSeq" id="WP_128969283.1">
    <property type="nucleotide sequence ID" value="NZ_BMHC01000003.1"/>
</dbReference>
<dbReference type="Proteomes" id="UP000593880">
    <property type="component" value="Chromosome"/>
</dbReference>
<evidence type="ECO:0000256" key="1">
    <source>
        <dbReference type="SAM" id="MobiDB-lite"/>
    </source>
</evidence>
<evidence type="ECO:0000313" key="4">
    <source>
        <dbReference type="Proteomes" id="UP000593880"/>
    </source>
</evidence>
<dbReference type="InterPro" id="IPR003660">
    <property type="entry name" value="HAMP_dom"/>
</dbReference>
<accession>A0ABX6UQZ8</accession>
<dbReference type="SUPFAM" id="SSF158472">
    <property type="entry name" value="HAMP domain-like"/>
    <property type="match status" value="1"/>
</dbReference>